<evidence type="ECO:0000256" key="2">
    <source>
        <dbReference type="ARBA" id="ARBA00023125"/>
    </source>
</evidence>
<dbReference type="Gene3D" id="1.10.10.60">
    <property type="entry name" value="Homeodomain-like"/>
    <property type="match status" value="1"/>
</dbReference>
<dbReference type="STRING" id="504472.Slin_3504"/>
<dbReference type="InterPro" id="IPR009057">
    <property type="entry name" value="Homeodomain-like_sf"/>
</dbReference>
<evidence type="ECO:0000313" key="6">
    <source>
        <dbReference type="Proteomes" id="UP000002028"/>
    </source>
</evidence>
<evidence type="ECO:0000256" key="1">
    <source>
        <dbReference type="ARBA" id="ARBA00023015"/>
    </source>
</evidence>
<sequence>MDAIFDYRLPSPALRDYVRQLQLVGCSFPSSMAVLPVKPYWPRAENSLAFYPKDPEKLEYGFDGERISKPRSTLNGQYSIVTNRHVGCNFMVFQVKFQPGALYRLVGIPSHELTNSFVDAETIFSSEISRVNERLSYTRHYTEMIPIVEEFLLYLVNRAKRRDLRPIDKVSRFILQHPSTISLDWLADQACLSQRQFYRQFMEREGISPKLFTRIARFENAMKLKNAQPAKDWLSIALELGYYDYQHLVRDFREFTHLTPNQFAQHEGQAPERTFGVAETY</sequence>
<evidence type="ECO:0000259" key="4">
    <source>
        <dbReference type="PROSITE" id="PS01124"/>
    </source>
</evidence>
<dbReference type="Pfam" id="PF12833">
    <property type="entry name" value="HTH_18"/>
    <property type="match status" value="1"/>
</dbReference>
<proteinExistence type="predicted"/>
<dbReference type="SUPFAM" id="SSF46689">
    <property type="entry name" value="Homeodomain-like"/>
    <property type="match status" value="1"/>
</dbReference>
<name>D2QQ79_SPILD</name>
<dbReference type="GO" id="GO:0003700">
    <property type="term" value="F:DNA-binding transcription factor activity"/>
    <property type="evidence" value="ECO:0007669"/>
    <property type="project" value="InterPro"/>
</dbReference>
<dbReference type="SMART" id="SM00342">
    <property type="entry name" value="HTH_ARAC"/>
    <property type="match status" value="1"/>
</dbReference>
<keyword evidence="6" id="KW-1185">Reference proteome</keyword>
<dbReference type="InterPro" id="IPR018060">
    <property type="entry name" value="HTH_AraC"/>
</dbReference>
<dbReference type="RefSeq" id="WP_012928033.1">
    <property type="nucleotide sequence ID" value="NC_013730.1"/>
</dbReference>
<dbReference type="PANTHER" id="PTHR46796">
    <property type="entry name" value="HTH-TYPE TRANSCRIPTIONAL ACTIVATOR RHAS-RELATED"/>
    <property type="match status" value="1"/>
</dbReference>
<keyword evidence="1" id="KW-0805">Transcription regulation</keyword>
<accession>D2QQ79</accession>
<reference evidence="5 6" key="1">
    <citation type="journal article" date="2010" name="Stand. Genomic Sci.">
        <title>Complete genome sequence of Spirosoma linguale type strain (1).</title>
        <authorList>
            <person name="Lail K."/>
            <person name="Sikorski J."/>
            <person name="Saunders E."/>
            <person name="Lapidus A."/>
            <person name="Glavina Del Rio T."/>
            <person name="Copeland A."/>
            <person name="Tice H."/>
            <person name="Cheng J.-F."/>
            <person name="Lucas S."/>
            <person name="Nolan M."/>
            <person name="Bruce D."/>
            <person name="Goodwin L."/>
            <person name="Pitluck S."/>
            <person name="Ivanova N."/>
            <person name="Mavromatis K."/>
            <person name="Ovchinnikova G."/>
            <person name="Pati A."/>
            <person name="Chen A."/>
            <person name="Palaniappan K."/>
            <person name="Land M."/>
            <person name="Hauser L."/>
            <person name="Chang Y.-J."/>
            <person name="Jeffries C.D."/>
            <person name="Chain P."/>
            <person name="Brettin T."/>
            <person name="Detter J.C."/>
            <person name="Schuetze A."/>
            <person name="Rohde M."/>
            <person name="Tindall B.J."/>
            <person name="Goeker M."/>
            <person name="Bristow J."/>
            <person name="Eisen J.A."/>
            <person name="Markowitz V."/>
            <person name="Hugenholtz P."/>
            <person name="Kyrpides N.C."/>
            <person name="Klenk H.-P."/>
            <person name="Chen F."/>
        </authorList>
    </citation>
    <scope>NUCLEOTIDE SEQUENCE [LARGE SCALE GENOMIC DNA]</scope>
    <source>
        <strain evidence="6">ATCC 33905 / DSM 74 / LMG 10896 / Claus 1</strain>
    </source>
</reference>
<gene>
    <name evidence="5" type="ordered locus">Slin_3504</name>
</gene>
<keyword evidence="3" id="KW-0804">Transcription</keyword>
<dbReference type="eggNOG" id="COG2207">
    <property type="taxonomic scope" value="Bacteria"/>
</dbReference>
<organism evidence="5 6">
    <name type="scientific">Spirosoma linguale (strain ATCC 33905 / DSM 74 / LMG 10896 / Claus 1)</name>
    <dbReference type="NCBI Taxonomy" id="504472"/>
    <lineage>
        <taxon>Bacteria</taxon>
        <taxon>Pseudomonadati</taxon>
        <taxon>Bacteroidota</taxon>
        <taxon>Cytophagia</taxon>
        <taxon>Cytophagales</taxon>
        <taxon>Cytophagaceae</taxon>
        <taxon>Spirosoma</taxon>
    </lineage>
</organism>
<dbReference type="HOGENOM" id="CLU_066193_1_1_10"/>
<dbReference type="EMBL" id="CP001769">
    <property type="protein sequence ID" value="ADB39512.1"/>
    <property type="molecule type" value="Genomic_DNA"/>
</dbReference>
<feature type="domain" description="HTH araC/xylS-type" evidence="4">
    <location>
        <begin position="168"/>
        <end position="266"/>
    </location>
</feature>
<dbReference type="AlphaFoldDB" id="D2QQ79"/>
<protein>
    <submittedName>
        <fullName evidence="5">Transcriptional regulator, AraC family</fullName>
    </submittedName>
</protein>
<dbReference type="PANTHER" id="PTHR46796:SF13">
    <property type="entry name" value="HTH-TYPE TRANSCRIPTIONAL ACTIVATOR RHAS"/>
    <property type="match status" value="1"/>
</dbReference>
<dbReference type="KEGG" id="sli:Slin_3504"/>
<evidence type="ECO:0000256" key="3">
    <source>
        <dbReference type="ARBA" id="ARBA00023163"/>
    </source>
</evidence>
<keyword evidence="2" id="KW-0238">DNA-binding</keyword>
<evidence type="ECO:0000313" key="5">
    <source>
        <dbReference type="EMBL" id="ADB39512.1"/>
    </source>
</evidence>
<dbReference type="PROSITE" id="PS01124">
    <property type="entry name" value="HTH_ARAC_FAMILY_2"/>
    <property type="match status" value="1"/>
</dbReference>
<dbReference type="GO" id="GO:0043565">
    <property type="term" value="F:sequence-specific DNA binding"/>
    <property type="evidence" value="ECO:0007669"/>
    <property type="project" value="InterPro"/>
</dbReference>
<dbReference type="InterPro" id="IPR050204">
    <property type="entry name" value="AraC_XylS_family_regulators"/>
</dbReference>
<dbReference type="Proteomes" id="UP000002028">
    <property type="component" value="Chromosome"/>
</dbReference>